<dbReference type="InterPro" id="IPR017853">
    <property type="entry name" value="GH"/>
</dbReference>
<evidence type="ECO:0000256" key="6">
    <source>
        <dbReference type="ARBA" id="ARBA00023157"/>
    </source>
</evidence>
<evidence type="ECO:0000256" key="2">
    <source>
        <dbReference type="ARBA" id="ARBA00008773"/>
    </source>
</evidence>
<keyword evidence="14" id="KW-1185">Reference proteome</keyword>
<name>A0A7J8T8U0_GOSDV</name>
<dbReference type="PROSITE" id="PS00587">
    <property type="entry name" value="GLYCOSYL_HYDROL_F17"/>
    <property type="match status" value="1"/>
</dbReference>
<feature type="compositionally biased region" description="Low complexity" evidence="10">
    <location>
        <begin position="114"/>
        <end position="136"/>
    </location>
</feature>
<evidence type="ECO:0000256" key="9">
    <source>
        <dbReference type="RuleBase" id="RU004336"/>
    </source>
</evidence>
<evidence type="ECO:0000256" key="7">
    <source>
        <dbReference type="ARBA" id="ARBA00023295"/>
    </source>
</evidence>
<evidence type="ECO:0000256" key="4">
    <source>
        <dbReference type="ARBA" id="ARBA00022729"/>
    </source>
</evidence>
<comment type="similarity">
    <text evidence="2 8">Belongs to the glycosyl hydrolase 17 family.</text>
</comment>
<dbReference type="EMBL" id="JABFAC010239368">
    <property type="protein sequence ID" value="MBA0634791.1"/>
    <property type="molecule type" value="Genomic_DNA"/>
</dbReference>
<keyword evidence="11" id="KW-1133">Transmembrane helix</keyword>
<evidence type="ECO:0000256" key="8">
    <source>
        <dbReference type="RuleBase" id="RU004335"/>
    </source>
</evidence>
<keyword evidence="7 9" id="KW-0326">Glycosidase</keyword>
<protein>
    <recommendedName>
        <fullName evidence="3">glucan endo-1,3-beta-D-glucosidase</fullName>
        <ecNumber evidence="3">3.2.1.39</ecNumber>
    </recommendedName>
</protein>
<dbReference type="EC" id="3.2.1.39" evidence="3"/>
<evidence type="ECO:0000259" key="12">
    <source>
        <dbReference type="SMART" id="SM00768"/>
    </source>
</evidence>
<dbReference type="FunFam" id="1.20.58.1040:FF:000003">
    <property type="entry name" value="glucan endo-1,3-beta-glucosidase 7"/>
    <property type="match status" value="1"/>
</dbReference>
<keyword evidence="6" id="KW-1015">Disulfide bond</keyword>
<evidence type="ECO:0000256" key="11">
    <source>
        <dbReference type="SAM" id="Phobius"/>
    </source>
</evidence>
<evidence type="ECO:0000256" key="10">
    <source>
        <dbReference type="SAM" id="MobiDB-lite"/>
    </source>
</evidence>
<dbReference type="Pfam" id="PF07983">
    <property type="entry name" value="X8"/>
    <property type="match status" value="1"/>
</dbReference>
<feature type="region of interest" description="Disordered" evidence="10">
    <location>
        <begin position="113"/>
        <end position="136"/>
    </location>
</feature>
<feature type="transmembrane region" description="Helical" evidence="11">
    <location>
        <begin position="251"/>
        <end position="270"/>
    </location>
</feature>
<dbReference type="Gene3D" id="3.20.20.80">
    <property type="entry name" value="Glycosidases"/>
    <property type="match status" value="1"/>
</dbReference>
<dbReference type="Pfam" id="PF00332">
    <property type="entry name" value="Glyco_hydro_17"/>
    <property type="match status" value="1"/>
</dbReference>
<dbReference type="PANTHER" id="PTHR32227">
    <property type="entry name" value="GLUCAN ENDO-1,3-BETA-GLUCOSIDASE BG1-RELATED-RELATED"/>
    <property type="match status" value="1"/>
</dbReference>
<keyword evidence="4" id="KW-0732">Signal</keyword>
<evidence type="ECO:0000256" key="1">
    <source>
        <dbReference type="ARBA" id="ARBA00000382"/>
    </source>
</evidence>
<dbReference type="InterPro" id="IPR044965">
    <property type="entry name" value="Glyco_hydro_17_plant"/>
</dbReference>
<keyword evidence="11" id="KW-0472">Membrane</keyword>
<comment type="catalytic activity">
    <reaction evidence="1">
        <text>Hydrolysis of (1-&gt;3)-beta-D-glucosidic linkages in (1-&gt;3)-beta-D-glucans.</text>
        <dbReference type="EC" id="3.2.1.39"/>
    </reaction>
</comment>
<dbReference type="InterPro" id="IPR012946">
    <property type="entry name" value="X8"/>
</dbReference>
<comment type="caution">
    <text evidence="13">The sequence shown here is derived from an EMBL/GenBank/DDBJ whole genome shotgun (WGS) entry which is preliminary data.</text>
</comment>
<keyword evidence="5 9" id="KW-0378">Hydrolase</keyword>
<evidence type="ECO:0000256" key="5">
    <source>
        <dbReference type="ARBA" id="ARBA00022801"/>
    </source>
</evidence>
<gene>
    <name evidence="13" type="ORF">Godav_021908</name>
</gene>
<reference evidence="13 14" key="1">
    <citation type="journal article" date="2019" name="Genome Biol. Evol.">
        <title>Insights into the evolution of the New World diploid cottons (Gossypium, subgenus Houzingenia) based on genome sequencing.</title>
        <authorList>
            <person name="Grover C.E."/>
            <person name="Arick M.A. 2nd"/>
            <person name="Thrash A."/>
            <person name="Conover J.L."/>
            <person name="Sanders W.S."/>
            <person name="Peterson D.G."/>
            <person name="Frelichowski J.E."/>
            <person name="Scheffler J.A."/>
            <person name="Scheffler B.E."/>
            <person name="Wendel J.F."/>
        </authorList>
    </citation>
    <scope>NUCLEOTIDE SEQUENCE [LARGE SCALE GENOMIC DNA]</scope>
    <source>
        <strain evidence="13">27</strain>
        <tissue evidence="13">Leaf</tissue>
    </source>
</reference>
<evidence type="ECO:0000256" key="3">
    <source>
        <dbReference type="ARBA" id="ARBA00012780"/>
    </source>
</evidence>
<accession>A0A7J8T8U0</accession>
<sequence length="271" mass="29084">MFDAQLDAVYTAMKRVGYEDVDLVVAETGWPSVGDPGQPGVSLENALSYNGNLIKHVDSGKGTPLMPNRTFETYIFALFNENLKESVPERNFGLFKPDLNPVYDVGILRSEQRMGPTSAPTTATAPSAAMAPSAGKAPSSGSGKWCVAKSNASDAALQANIDYVCSSGVDCKPIQSAGACFNPNNVRSHASYAMNAYYQANGRHDFNCDFNRTGVITSTDPSHAACNYSVNQGSGLKLESSVAANTMRFSAVWHVISLATLSYCMIFIRIY</sequence>
<dbReference type="InterPro" id="IPR000490">
    <property type="entry name" value="Glyco_hydro_17"/>
</dbReference>
<dbReference type="GO" id="GO:0042973">
    <property type="term" value="F:glucan endo-1,3-beta-D-glucosidase activity"/>
    <property type="evidence" value="ECO:0007669"/>
    <property type="project" value="UniProtKB-EC"/>
</dbReference>
<evidence type="ECO:0000313" key="14">
    <source>
        <dbReference type="Proteomes" id="UP000593561"/>
    </source>
</evidence>
<dbReference type="GO" id="GO:0005975">
    <property type="term" value="P:carbohydrate metabolic process"/>
    <property type="evidence" value="ECO:0007669"/>
    <property type="project" value="InterPro"/>
</dbReference>
<dbReference type="SUPFAM" id="SSF51445">
    <property type="entry name" value="(Trans)glycosidases"/>
    <property type="match status" value="1"/>
</dbReference>
<organism evidence="13 14">
    <name type="scientific">Gossypium davidsonii</name>
    <name type="common">Davidson's cotton</name>
    <name type="synonym">Gossypium klotzschianum subsp. davidsonii</name>
    <dbReference type="NCBI Taxonomy" id="34287"/>
    <lineage>
        <taxon>Eukaryota</taxon>
        <taxon>Viridiplantae</taxon>
        <taxon>Streptophyta</taxon>
        <taxon>Embryophyta</taxon>
        <taxon>Tracheophyta</taxon>
        <taxon>Spermatophyta</taxon>
        <taxon>Magnoliopsida</taxon>
        <taxon>eudicotyledons</taxon>
        <taxon>Gunneridae</taxon>
        <taxon>Pentapetalae</taxon>
        <taxon>rosids</taxon>
        <taxon>malvids</taxon>
        <taxon>Malvales</taxon>
        <taxon>Malvaceae</taxon>
        <taxon>Malvoideae</taxon>
        <taxon>Gossypium</taxon>
    </lineage>
</organism>
<keyword evidence="11" id="KW-0812">Transmembrane</keyword>
<dbReference type="Proteomes" id="UP000593561">
    <property type="component" value="Unassembled WGS sequence"/>
</dbReference>
<dbReference type="Gene3D" id="1.20.58.1040">
    <property type="match status" value="1"/>
</dbReference>
<dbReference type="SMART" id="SM00768">
    <property type="entry name" value="X8"/>
    <property type="match status" value="1"/>
</dbReference>
<feature type="domain" description="X8" evidence="12">
    <location>
        <begin position="144"/>
        <end position="228"/>
    </location>
</feature>
<dbReference type="AlphaFoldDB" id="A0A7J8T8U0"/>
<evidence type="ECO:0000313" key="13">
    <source>
        <dbReference type="EMBL" id="MBA0634791.1"/>
    </source>
</evidence>
<proteinExistence type="inferred from homology"/>